<dbReference type="Gene3D" id="3.30.200.20">
    <property type="entry name" value="Phosphorylase Kinase, domain 1"/>
    <property type="match status" value="1"/>
</dbReference>
<dbReference type="PANTHER" id="PTHR12209">
    <property type="entry name" value="NON-SPECIFIC SERINE/THREONINE PROTEIN KINASE"/>
    <property type="match status" value="1"/>
</dbReference>
<evidence type="ECO:0000256" key="3">
    <source>
        <dbReference type="ARBA" id="ARBA00022527"/>
    </source>
</evidence>
<evidence type="ECO:0000313" key="11">
    <source>
        <dbReference type="EnsemblMetazoa" id="AMAM005261-PA"/>
    </source>
</evidence>
<dbReference type="InterPro" id="IPR011009">
    <property type="entry name" value="Kinase-like_dom_sf"/>
</dbReference>
<protein>
    <recommendedName>
        <fullName evidence="2">non-specific serine/threonine protein kinase</fullName>
        <ecNumber evidence="2">2.7.11.1</ecNumber>
    </recommendedName>
</protein>
<dbReference type="EC" id="2.7.11.1" evidence="2"/>
<dbReference type="Proteomes" id="UP000075901">
    <property type="component" value="Unassembled WGS sequence"/>
</dbReference>
<dbReference type="GO" id="GO:0008033">
    <property type="term" value="P:tRNA processing"/>
    <property type="evidence" value="ECO:0007669"/>
    <property type="project" value="UniProtKB-KW"/>
</dbReference>
<keyword evidence="4" id="KW-0808">Transferase</keyword>
<evidence type="ECO:0000256" key="9">
    <source>
        <dbReference type="ARBA" id="ARBA00047899"/>
    </source>
</evidence>
<proteinExistence type="inferred from homology"/>
<evidence type="ECO:0000256" key="4">
    <source>
        <dbReference type="ARBA" id="ARBA00022679"/>
    </source>
</evidence>
<keyword evidence="12" id="KW-1185">Reference proteome</keyword>
<keyword evidence="3" id="KW-0723">Serine/threonine-protein kinase</keyword>
<dbReference type="EnsemblMetazoa" id="AMAM005261-RA">
    <property type="protein sequence ID" value="AMAM005261-PA"/>
    <property type="gene ID" value="AMAM005261"/>
</dbReference>
<dbReference type="GO" id="GO:0070525">
    <property type="term" value="P:tRNA threonylcarbamoyladenosine metabolic process"/>
    <property type="evidence" value="ECO:0007669"/>
    <property type="project" value="TreeGrafter"/>
</dbReference>
<keyword evidence="6" id="KW-0547">Nucleotide-binding</keyword>
<comment type="similarity">
    <text evidence="1">Belongs to the protein kinase superfamily. BUD32 family.</text>
</comment>
<dbReference type="GO" id="GO:0005524">
    <property type="term" value="F:ATP binding"/>
    <property type="evidence" value="ECO:0007669"/>
    <property type="project" value="UniProtKB-KW"/>
</dbReference>
<dbReference type="FunFam" id="3.30.200.20:FF:000201">
    <property type="entry name" value="TP53-regulating kinase isoform X1"/>
    <property type="match status" value="1"/>
</dbReference>
<dbReference type="PANTHER" id="PTHR12209:SF0">
    <property type="entry name" value="EKC_KEOPS COMPLEX SUBUNIT TP53RK"/>
    <property type="match status" value="1"/>
</dbReference>
<dbReference type="GO" id="GO:0004674">
    <property type="term" value="F:protein serine/threonine kinase activity"/>
    <property type="evidence" value="ECO:0007669"/>
    <property type="project" value="UniProtKB-KW"/>
</dbReference>
<comment type="catalytic activity">
    <reaction evidence="10">
        <text>L-seryl-[protein] + ATP = O-phospho-L-seryl-[protein] + ADP + H(+)</text>
        <dbReference type="Rhea" id="RHEA:17989"/>
        <dbReference type="Rhea" id="RHEA-COMP:9863"/>
        <dbReference type="Rhea" id="RHEA-COMP:11604"/>
        <dbReference type="ChEBI" id="CHEBI:15378"/>
        <dbReference type="ChEBI" id="CHEBI:29999"/>
        <dbReference type="ChEBI" id="CHEBI:30616"/>
        <dbReference type="ChEBI" id="CHEBI:83421"/>
        <dbReference type="ChEBI" id="CHEBI:456216"/>
        <dbReference type="EC" id="2.7.11.1"/>
    </reaction>
</comment>
<evidence type="ECO:0000313" key="12">
    <source>
        <dbReference type="Proteomes" id="UP000075901"/>
    </source>
</evidence>
<evidence type="ECO:0000256" key="1">
    <source>
        <dbReference type="ARBA" id="ARBA00010630"/>
    </source>
</evidence>
<dbReference type="AlphaFoldDB" id="A0A182SEP0"/>
<dbReference type="GO" id="GO:0005829">
    <property type="term" value="C:cytosol"/>
    <property type="evidence" value="ECO:0007669"/>
    <property type="project" value="TreeGrafter"/>
</dbReference>
<evidence type="ECO:0000256" key="5">
    <source>
        <dbReference type="ARBA" id="ARBA00022694"/>
    </source>
</evidence>
<reference evidence="11" key="2">
    <citation type="submission" date="2020-05" db="UniProtKB">
        <authorList>
            <consortium name="EnsemblMetazoa"/>
        </authorList>
    </citation>
    <scope>IDENTIFICATION</scope>
    <source>
        <strain evidence="11">maculatus3</strain>
    </source>
</reference>
<dbReference type="SUPFAM" id="SSF56112">
    <property type="entry name" value="Protein kinase-like (PK-like)"/>
    <property type="match status" value="1"/>
</dbReference>
<evidence type="ECO:0000256" key="6">
    <source>
        <dbReference type="ARBA" id="ARBA00022741"/>
    </source>
</evidence>
<evidence type="ECO:0000256" key="10">
    <source>
        <dbReference type="ARBA" id="ARBA00048679"/>
    </source>
</evidence>
<dbReference type="VEuPathDB" id="VectorBase:AMAM005261"/>
<comment type="catalytic activity">
    <reaction evidence="9">
        <text>L-threonyl-[protein] + ATP = O-phospho-L-threonyl-[protein] + ADP + H(+)</text>
        <dbReference type="Rhea" id="RHEA:46608"/>
        <dbReference type="Rhea" id="RHEA-COMP:11060"/>
        <dbReference type="Rhea" id="RHEA-COMP:11605"/>
        <dbReference type="ChEBI" id="CHEBI:15378"/>
        <dbReference type="ChEBI" id="CHEBI:30013"/>
        <dbReference type="ChEBI" id="CHEBI:30616"/>
        <dbReference type="ChEBI" id="CHEBI:61977"/>
        <dbReference type="ChEBI" id="CHEBI:456216"/>
        <dbReference type="EC" id="2.7.11.1"/>
    </reaction>
</comment>
<evidence type="ECO:0000256" key="8">
    <source>
        <dbReference type="ARBA" id="ARBA00022840"/>
    </source>
</evidence>
<name>A0A182SEP0_9DIPT</name>
<accession>A0A182SEP0</accession>
<organism evidence="11 12">
    <name type="scientific">Anopheles maculatus</name>
    <dbReference type="NCBI Taxonomy" id="74869"/>
    <lineage>
        <taxon>Eukaryota</taxon>
        <taxon>Metazoa</taxon>
        <taxon>Ecdysozoa</taxon>
        <taxon>Arthropoda</taxon>
        <taxon>Hexapoda</taxon>
        <taxon>Insecta</taxon>
        <taxon>Pterygota</taxon>
        <taxon>Neoptera</taxon>
        <taxon>Endopterygota</taxon>
        <taxon>Diptera</taxon>
        <taxon>Nematocera</taxon>
        <taxon>Culicoidea</taxon>
        <taxon>Culicidae</taxon>
        <taxon>Anophelinae</taxon>
        <taxon>Anopheles</taxon>
        <taxon>Anopheles maculatus group</taxon>
    </lineage>
</organism>
<sequence length="137" mass="15597">MAEVGKQSDEIKLLKQGAEGKLYIGTYKDKRCLVKERFEKKYRHPALDRQLTRQRIKAEQKAFQRCAAAGLLTPELYGVDVEGRKIYMEYLDKSRTAKDFIDELTAASASDAMESPQLKKLAEKIGHVVGVLHRNNL</sequence>
<dbReference type="GO" id="GO:0000408">
    <property type="term" value="C:EKC/KEOPS complex"/>
    <property type="evidence" value="ECO:0007669"/>
    <property type="project" value="TreeGrafter"/>
</dbReference>
<evidence type="ECO:0000256" key="2">
    <source>
        <dbReference type="ARBA" id="ARBA00012513"/>
    </source>
</evidence>
<reference evidence="12" key="1">
    <citation type="submission" date="2013-09" db="EMBL/GenBank/DDBJ databases">
        <title>The Genome Sequence of Anopheles maculatus species B.</title>
        <authorList>
            <consortium name="The Broad Institute Genomics Platform"/>
            <person name="Neafsey D.E."/>
            <person name="Besansky N."/>
            <person name="Howell P."/>
            <person name="Walton C."/>
            <person name="Young S.K."/>
            <person name="Zeng Q."/>
            <person name="Gargeya S."/>
            <person name="Fitzgerald M."/>
            <person name="Haas B."/>
            <person name="Abouelleil A."/>
            <person name="Allen A.W."/>
            <person name="Alvarado L."/>
            <person name="Arachchi H.M."/>
            <person name="Berlin A.M."/>
            <person name="Chapman S.B."/>
            <person name="Gainer-Dewar J."/>
            <person name="Goldberg J."/>
            <person name="Griggs A."/>
            <person name="Gujja S."/>
            <person name="Hansen M."/>
            <person name="Howarth C."/>
            <person name="Imamovic A."/>
            <person name="Ireland A."/>
            <person name="Larimer J."/>
            <person name="McCowan C."/>
            <person name="Murphy C."/>
            <person name="Pearson M."/>
            <person name="Poon T.W."/>
            <person name="Priest M."/>
            <person name="Roberts A."/>
            <person name="Saif S."/>
            <person name="Shea T."/>
            <person name="Sisk P."/>
            <person name="Sykes S."/>
            <person name="Wortman J."/>
            <person name="Nusbaum C."/>
            <person name="Birren B."/>
        </authorList>
    </citation>
    <scope>NUCLEOTIDE SEQUENCE [LARGE SCALE GENOMIC DNA]</scope>
    <source>
        <strain evidence="12">maculatus3</strain>
    </source>
</reference>
<keyword evidence="7" id="KW-0418">Kinase</keyword>
<evidence type="ECO:0000256" key="7">
    <source>
        <dbReference type="ARBA" id="ARBA00022777"/>
    </source>
</evidence>
<keyword evidence="5" id="KW-0819">tRNA processing</keyword>
<dbReference type="GO" id="GO:0005634">
    <property type="term" value="C:nucleus"/>
    <property type="evidence" value="ECO:0007669"/>
    <property type="project" value="TreeGrafter"/>
</dbReference>
<keyword evidence="8" id="KW-0067">ATP-binding</keyword>